<dbReference type="Gene3D" id="1.20.960.40">
    <property type="match status" value="1"/>
</dbReference>
<dbReference type="AlphaFoldDB" id="A0A8C0NGG5"/>
<evidence type="ECO:0008006" key="5">
    <source>
        <dbReference type="Google" id="ProtNLM"/>
    </source>
</evidence>
<dbReference type="Ensembl" id="ENSCAFT00030025419.1">
    <property type="protein sequence ID" value="ENSCAFP00030022197.1"/>
    <property type="gene ID" value="ENSCAFG00030013615.1"/>
</dbReference>
<evidence type="ECO:0000313" key="3">
    <source>
        <dbReference type="Ensembl" id="ENSCAFP00030022197.1"/>
    </source>
</evidence>
<evidence type="ECO:0000313" key="4">
    <source>
        <dbReference type="Proteomes" id="UP000694429"/>
    </source>
</evidence>
<proteinExistence type="predicted"/>
<reference evidence="3" key="1">
    <citation type="submission" date="2019-03" db="EMBL/GenBank/DDBJ databases">
        <authorList>
            <person name="Warren W.C."/>
            <person name="Johnson G.S."/>
        </authorList>
    </citation>
    <scope>NUCLEOTIDE SEQUENCE [LARGE SCALE GENOMIC DNA]</scope>
    <source>
        <strain evidence="3">Basenji</strain>
    </source>
</reference>
<feature type="region of interest" description="Disordered" evidence="2">
    <location>
        <begin position="974"/>
        <end position="994"/>
    </location>
</feature>
<sequence length="1211" mass="139063">MRSAERGLDKFDPAAFRRAGDTATTRGARGRGCPRKLPPPTHSISYLPRKSDNRNSHTSQGRPAPRRLGRNSPSNPRESPAVVSRESPALASRERREELPARVRRVRSSTPGLGRSVGRASRRGGVNAERAQFLLLRVCLLLPHYRSPPPRRVGKSPVGHDSAYPWTAEKGSANGLQFLVHSERRSSASFFSTAPRRRLGSGGRDSPSSCACSPGGVLTRAKTTMPSKPDMLSQDELRKKLYQTFKDRGILDTLKTQLRNQLIHELMHPVLSGELQPRTISVEGSALITSASNSLVADYLQRCGYEYSLSVFFPESGLAKEKVFTMQDILQLIKINPESSLYKSLISGFDKENKGFLLHFLRELADYHQSKSSCDAETQTSSAFPGKDSLAEKLQLIDDQFADAYPQRPKLESLEIKLNEYKRKIEQQLRAEMCHKLKYFKDIEIAKIEMEEKRKAEKELAQFRNELERACQAKSEALQSREKLALERIQKHQEIETKEIYAQRQLLLKDTDLLRGREAELKQRIEAFELAQKLQEEKNKSVTDALRKRELNIKNFEESYDQKLKNELLKYELELKDDYITRTNKLMEDERKNKEKAIHLQEELNAINAKKEELNHSVNCVKELELELESVRAQCLAITKQNHLLNEKVKEISDYSLLKEGKLELQAQNRLLKQQLEDTRNENLRLLNYVQPSPKLVVFQKELKKAENAIALEHKEFENHGLPLQKQLQSEIEHSAQLKAQIHDYDESVKRLTIQVADLRLQLKQTQIALENEVYRKPKQSLIDCSVRSLQRGKKVMPWDGDISGDFLKNPLEQERLMAVIPRITSYPNASTESCSPDSDLEFVVNTKARVKELEQEAEHLEKVFQNYHRRVSQHPTKSPLTSKSPPSLHSVGPLKNITSGAPQRCPSAEDRVVSEQCLVGIPDKDKSSTSEARMGSTASWPCWGTSSRCFSTHLPKAKRSLNNEMYLEGLAGSHAAGPSPVKSRLSPSFHPLPSPPEQASLFQKQMELQDKTEFSNPDKQLFKDNEEFESSFEWSTLRQFEVDILYPAGNMPHMDAAVAAVSYHYPSIDQKQMEEQKEEEKIWEEHMRECRQREERRQNEWQEASERERRELEKLNQEQQDQDQETADRVLILWTGLWRRVPRDVLVCLKAVEPKSAFSIGDKRVQRKLSEKAQKWTNYHLLTKTKVSRAFLKKNWMTFVNHVCWLMNSL</sequence>
<feature type="coiled-coil region" evidence="1">
    <location>
        <begin position="584"/>
        <end position="716"/>
    </location>
</feature>
<feature type="coiled-coil region" evidence="1">
    <location>
        <begin position="1074"/>
        <end position="1126"/>
    </location>
</feature>
<dbReference type="InterPro" id="IPR055289">
    <property type="entry name" value="OFD1"/>
</dbReference>
<dbReference type="SMART" id="SM00667">
    <property type="entry name" value="LisH"/>
    <property type="match status" value="1"/>
</dbReference>
<feature type="region of interest" description="Disordered" evidence="2">
    <location>
        <begin position="871"/>
        <end position="910"/>
    </location>
</feature>
<name>A0A8C0NGG5_CANLF</name>
<feature type="compositionally biased region" description="Basic and acidic residues" evidence="2">
    <location>
        <begin position="92"/>
        <end position="101"/>
    </location>
</feature>
<dbReference type="PANTHER" id="PTHR39063">
    <property type="entry name" value="ORAL-FACIAL-DIGITAL SYNDROME 1 PROTEIN HOMOLOG"/>
    <property type="match status" value="1"/>
</dbReference>
<feature type="region of interest" description="Disordered" evidence="2">
    <location>
        <begin position="194"/>
        <end position="214"/>
    </location>
</feature>
<accession>A0A8C0NGG5</accession>
<reference evidence="3" key="2">
    <citation type="submission" date="2025-08" db="UniProtKB">
        <authorList>
            <consortium name="Ensembl"/>
        </authorList>
    </citation>
    <scope>IDENTIFICATION</scope>
</reference>
<protein>
    <recommendedName>
        <fullName evidence="5">OFD1 centriole and centriolar satellite protein</fullName>
    </recommendedName>
</protein>
<feature type="compositionally biased region" description="Low complexity" evidence="2">
    <location>
        <begin position="114"/>
        <end position="123"/>
    </location>
</feature>
<dbReference type="Proteomes" id="UP000694429">
    <property type="component" value="Chromosome X"/>
</dbReference>
<dbReference type="Pfam" id="PF16045">
    <property type="entry name" value="LisH_2"/>
    <property type="match status" value="1"/>
</dbReference>
<feature type="compositionally biased region" description="Basic and acidic residues" evidence="2">
    <location>
        <begin position="1"/>
        <end position="12"/>
    </location>
</feature>
<keyword evidence="1" id="KW-0175">Coiled coil</keyword>
<feature type="compositionally biased region" description="Low complexity" evidence="2">
    <location>
        <begin position="875"/>
        <end position="891"/>
    </location>
</feature>
<dbReference type="InterPro" id="IPR006594">
    <property type="entry name" value="LisH"/>
</dbReference>
<evidence type="ECO:0000256" key="1">
    <source>
        <dbReference type="SAM" id="Coils"/>
    </source>
</evidence>
<organism evidence="3 4">
    <name type="scientific">Canis lupus familiaris</name>
    <name type="common">Dog</name>
    <name type="synonym">Canis familiaris</name>
    <dbReference type="NCBI Taxonomy" id="9615"/>
    <lineage>
        <taxon>Eukaryota</taxon>
        <taxon>Metazoa</taxon>
        <taxon>Chordata</taxon>
        <taxon>Craniata</taxon>
        <taxon>Vertebrata</taxon>
        <taxon>Euteleostomi</taxon>
        <taxon>Mammalia</taxon>
        <taxon>Eutheria</taxon>
        <taxon>Laurasiatheria</taxon>
        <taxon>Carnivora</taxon>
        <taxon>Caniformia</taxon>
        <taxon>Canidae</taxon>
        <taxon>Canis</taxon>
    </lineage>
</organism>
<dbReference type="PANTHER" id="PTHR39063:SF1">
    <property type="entry name" value="OFD1 CENTRIOLE AND CENTRIOLAR SATELLITE PROTEIN"/>
    <property type="match status" value="1"/>
</dbReference>
<dbReference type="PROSITE" id="PS50896">
    <property type="entry name" value="LISH"/>
    <property type="match status" value="1"/>
</dbReference>
<feature type="region of interest" description="Disordered" evidence="2">
    <location>
        <begin position="1"/>
        <end position="123"/>
    </location>
</feature>
<feature type="coiled-coil region" evidence="1">
    <location>
        <begin position="844"/>
        <end position="871"/>
    </location>
</feature>
<feature type="coiled-coil region" evidence="1">
    <location>
        <begin position="411"/>
        <end position="480"/>
    </location>
</feature>
<evidence type="ECO:0000256" key="2">
    <source>
        <dbReference type="SAM" id="MobiDB-lite"/>
    </source>
</evidence>